<organism evidence="2">
    <name type="scientific">Thrips palmi</name>
    <name type="common">Melon thrips</name>
    <dbReference type="NCBI Taxonomy" id="161013"/>
    <lineage>
        <taxon>Eukaryota</taxon>
        <taxon>Metazoa</taxon>
        <taxon>Ecdysozoa</taxon>
        <taxon>Arthropoda</taxon>
        <taxon>Hexapoda</taxon>
        <taxon>Insecta</taxon>
        <taxon>Pterygota</taxon>
        <taxon>Neoptera</taxon>
        <taxon>Paraneoptera</taxon>
        <taxon>Thysanoptera</taxon>
        <taxon>Terebrantia</taxon>
        <taxon>Thripoidea</taxon>
        <taxon>Thripidae</taxon>
        <taxon>Thrips</taxon>
    </lineage>
</organism>
<evidence type="ECO:0000313" key="1">
    <source>
        <dbReference type="Proteomes" id="UP000515158"/>
    </source>
</evidence>
<gene>
    <name evidence="2" type="primary">LOC117651667</name>
</gene>
<name>A0A6P9A1Y1_THRPL</name>
<proteinExistence type="predicted"/>
<dbReference type="Proteomes" id="UP000515158">
    <property type="component" value="Unplaced"/>
</dbReference>
<accession>A0A6P9A1Y1</accession>
<dbReference type="AlphaFoldDB" id="A0A6P9A1Y1"/>
<protein>
    <submittedName>
        <fullName evidence="2">Uncharacterized protein LOC117651667 isoform X1</fullName>
    </submittedName>
</protein>
<evidence type="ECO:0000313" key="2">
    <source>
        <dbReference type="RefSeq" id="XP_034251802.1"/>
    </source>
</evidence>
<dbReference type="OrthoDB" id="6764543at2759"/>
<dbReference type="InParanoid" id="A0A6P9A1Y1"/>
<sequence>MVVKRFCPCSDNDTEAQHDASTLRFSHFNPAKPYEPQTVTGTLTIPFDLDDSYWVSVRVDKRANNQWKKNYFVLNRFPVGFCSTVRTNIPEGFARVLGPKSLTGRCNVPKNTYAFDHVPFNWTLANYPTLPYGSYVMELRAQQPVSNGLASNTSAFKRCFEYDIKQKP</sequence>
<dbReference type="RefSeq" id="XP_034251802.1">
    <property type="nucleotide sequence ID" value="XM_034395911.1"/>
</dbReference>
<dbReference type="KEGG" id="tpal:117651667"/>
<keyword evidence="1" id="KW-1185">Reference proteome</keyword>
<dbReference type="GeneID" id="117651667"/>
<reference evidence="2" key="1">
    <citation type="submission" date="2025-08" db="UniProtKB">
        <authorList>
            <consortium name="RefSeq"/>
        </authorList>
    </citation>
    <scope>IDENTIFICATION</scope>
    <source>
        <tissue evidence="2">Total insect</tissue>
    </source>
</reference>